<proteinExistence type="predicted"/>
<name>A0A139HNG5_9PEZI</name>
<dbReference type="OrthoDB" id="342900at2759"/>
<reference evidence="2 3" key="1">
    <citation type="submission" date="2015-07" db="EMBL/GenBank/DDBJ databases">
        <title>Comparative genomics of the Sigatoka disease complex on banana suggests a link between parallel evolutionary changes in Pseudocercospora fijiensis and Pseudocercospora eumusae and increased virulence on the banana host.</title>
        <authorList>
            <person name="Chang T.-C."/>
            <person name="Salvucci A."/>
            <person name="Crous P.W."/>
            <person name="Stergiopoulos I."/>
        </authorList>
    </citation>
    <scope>NUCLEOTIDE SEQUENCE [LARGE SCALE GENOMIC DNA]</scope>
    <source>
        <strain evidence="2 3">CBS 114824</strain>
    </source>
</reference>
<dbReference type="Proteomes" id="UP000070133">
    <property type="component" value="Unassembled WGS sequence"/>
</dbReference>
<dbReference type="AlphaFoldDB" id="A0A139HNG5"/>
<evidence type="ECO:0008006" key="4">
    <source>
        <dbReference type="Google" id="ProtNLM"/>
    </source>
</evidence>
<keyword evidence="3" id="KW-1185">Reference proteome</keyword>
<sequence>MHFITTTLLSLPLTLTLADPRPFTVNCTPSQNTLFMAPKGGGSKFIDLIKNDAHALSSDIGYQRNEGGALLCAAVRSKCAGGCGWSAFGGEVRPMLRKGFEECVDSGKNDAGNDRFWAYLVENAWYSVRFHNGPCPGTFGVDGTPVFV</sequence>
<comment type="caution">
    <text evidence="2">The sequence shown here is derived from an EMBL/GenBank/DDBJ whole genome shotgun (WGS) entry which is preliminary data.</text>
</comment>
<protein>
    <recommendedName>
        <fullName evidence="4">Ecp2 effector protein domain-containing protein</fullName>
    </recommendedName>
</protein>
<dbReference type="EMBL" id="LFZN01000025">
    <property type="protein sequence ID" value="KXT03998.1"/>
    <property type="molecule type" value="Genomic_DNA"/>
</dbReference>
<keyword evidence="1" id="KW-0732">Signal</keyword>
<evidence type="ECO:0000313" key="2">
    <source>
        <dbReference type="EMBL" id="KXT03998.1"/>
    </source>
</evidence>
<gene>
    <name evidence="2" type="ORF">AC578_9300</name>
</gene>
<feature type="chain" id="PRO_5007806711" description="Ecp2 effector protein domain-containing protein" evidence="1">
    <location>
        <begin position="19"/>
        <end position="148"/>
    </location>
</feature>
<accession>A0A139HNG5</accession>
<evidence type="ECO:0000313" key="3">
    <source>
        <dbReference type="Proteomes" id="UP000070133"/>
    </source>
</evidence>
<organism evidence="2 3">
    <name type="scientific">Pseudocercospora eumusae</name>
    <dbReference type="NCBI Taxonomy" id="321146"/>
    <lineage>
        <taxon>Eukaryota</taxon>
        <taxon>Fungi</taxon>
        <taxon>Dikarya</taxon>
        <taxon>Ascomycota</taxon>
        <taxon>Pezizomycotina</taxon>
        <taxon>Dothideomycetes</taxon>
        <taxon>Dothideomycetidae</taxon>
        <taxon>Mycosphaerellales</taxon>
        <taxon>Mycosphaerellaceae</taxon>
        <taxon>Pseudocercospora</taxon>
    </lineage>
</organism>
<feature type="signal peptide" evidence="1">
    <location>
        <begin position="1"/>
        <end position="18"/>
    </location>
</feature>
<evidence type="ECO:0000256" key="1">
    <source>
        <dbReference type="SAM" id="SignalP"/>
    </source>
</evidence>